<sequence length="197" mass="22247">MSDQKSRYLSRRSFLTRTGAFAATLMVGRLALAQGAKTSKFNSDLEMAINFEIQQTSGGRYQRPYVAVWIENASGYPVRTVSLWIENSGKGLRYVRELRRWYQDETTRSGKDGGDLISTVSSSTRNAGKYTVVWDGKNDRKALVDQGEYYICVEESREHGPYQLVRKKVTVGDAALKETLGSDGELKDVSIELRKRK</sequence>
<organism evidence="2 3">
    <name type="scientific">Deinococcus roseus</name>
    <dbReference type="NCBI Taxonomy" id="392414"/>
    <lineage>
        <taxon>Bacteria</taxon>
        <taxon>Thermotogati</taxon>
        <taxon>Deinococcota</taxon>
        <taxon>Deinococci</taxon>
        <taxon>Deinococcales</taxon>
        <taxon>Deinococcaceae</taxon>
        <taxon>Deinococcus</taxon>
    </lineage>
</organism>
<dbReference type="PROSITE" id="PS51318">
    <property type="entry name" value="TAT"/>
    <property type="match status" value="1"/>
</dbReference>
<name>A0ABQ2CWS2_9DEIO</name>
<dbReference type="InterPro" id="IPR006311">
    <property type="entry name" value="TAT_signal"/>
</dbReference>
<keyword evidence="3" id="KW-1185">Reference proteome</keyword>
<dbReference type="InterPro" id="IPR014469">
    <property type="entry name" value="DUF2271"/>
</dbReference>
<evidence type="ECO:0000256" key="1">
    <source>
        <dbReference type="SAM" id="SignalP"/>
    </source>
</evidence>
<feature type="signal peptide" evidence="1">
    <location>
        <begin position="1"/>
        <end position="22"/>
    </location>
</feature>
<comment type="caution">
    <text evidence="2">The sequence shown here is derived from an EMBL/GenBank/DDBJ whole genome shotgun (WGS) entry which is preliminary data.</text>
</comment>
<dbReference type="RefSeq" id="WP_189001664.1">
    <property type="nucleotide sequence ID" value="NZ_BMOD01000003.1"/>
</dbReference>
<evidence type="ECO:0000313" key="3">
    <source>
        <dbReference type="Proteomes" id="UP000632222"/>
    </source>
</evidence>
<dbReference type="EMBL" id="BMOD01000003">
    <property type="protein sequence ID" value="GGJ28747.1"/>
    <property type="molecule type" value="Genomic_DNA"/>
</dbReference>
<accession>A0ABQ2CWS2</accession>
<dbReference type="PIRSF" id="PIRSF014995">
    <property type="entry name" value="UCP014995"/>
    <property type="match status" value="1"/>
</dbReference>
<protein>
    <recommendedName>
        <fullName evidence="4">DUF2271 domain-containing protein</fullName>
    </recommendedName>
</protein>
<reference evidence="3" key="1">
    <citation type="journal article" date="2019" name="Int. J. Syst. Evol. Microbiol.">
        <title>The Global Catalogue of Microorganisms (GCM) 10K type strain sequencing project: providing services to taxonomists for standard genome sequencing and annotation.</title>
        <authorList>
            <consortium name="The Broad Institute Genomics Platform"/>
            <consortium name="The Broad Institute Genome Sequencing Center for Infectious Disease"/>
            <person name="Wu L."/>
            <person name="Ma J."/>
        </authorList>
    </citation>
    <scope>NUCLEOTIDE SEQUENCE [LARGE SCALE GENOMIC DNA]</scope>
    <source>
        <strain evidence="3">JCM 14370</strain>
    </source>
</reference>
<dbReference type="Gene3D" id="2.60.40.4070">
    <property type="match status" value="1"/>
</dbReference>
<gene>
    <name evidence="2" type="ORF">GCM10008938_13520</name>
</gene>
<feature type="chain" id="PRO_5045158092" description="DUF2271 domain-containing protein" evidence="1">
    <location>
        <begin position="23"/>
        <end position="197"/>
    </location>
</feature>
<dbReference type="Pfam" id="PF10029">
    <property type="entry name" value="DUF2271"/>
    <property type="match status" value="1"/>
</dbReference>
<keyword evidence="1" id="KW-0732">Signal</keyword>
<dbReference type="Proteomes" id="UP000632222">
    <property type="component" value="Unassembled WGS sequence"/>
</dbReference>
<proteinExistence type="predicted"/>
<evidence type="ECO:0008006" key="4">
    <source>
        <dbReference type="Google" id="ProtNLM"/>
    </source>
</evidence>
<evidence type="ECO:0000313" key="2">
    <source>
        <dbReference type="EMBL" id="GGJ28747.1"/>
    </source>
</evidence>